<reference evidence="6" key="1">
    <citation type="submission" date="2025-08" db="UniProtKB">
        <authorList>
            <consortium name="RefSeq"/>
        </authorList>
    </citation>
    <scope>IDENTIFICATION</scope>
</reference>
<evidence type="ECO:0000313" key="6">
    <source>
        <dbReference type="RefSeq" id="XP_022081952.1"/>
    </source>
</evidence>
<dbReference type="Proteomes" id="UP000694845">
    <property type="component" value="Unplaced"/>
</dbReference>
<dbReference type="GeneID" id="110974536"/>
<dbReference type="Gene3D" id="3.30.70.60">
    <property type="match status" value="1"/>
</dbReference>
<proteinExistence type="inferred from homology"/>
<dbReference type="Pfam" id="PF01250">
    <property type="entry name" value="Ribosomal_S6"/>
    <property type="match status" value="1"/>
</dbReference>
<dbReference type="InterPro" id="IPR035980">
    <property type="entry name" value="Ribosomal_bS6_sf"/>
</dbReference>
<dbReference type="RefSeq" id="XP_022081952.1">
    <property type="nucleotide sequence ID" value="XM_022226260.1"/>
</dbReference>
<dbReference type="NCBIfam" id="TIGR00166">
    <property type="entry name" value="S6"/>
    <property type="match status" value="1"/>
</dbReference>
<dbReference type="PANTHER" id="PTHR21011:SF1">
    <property type="entry name" value="SMALL RIBOSOMAL SUBUNIT PROTEIN BS6M"/>
    <property type="match status" value="1"/>
</dbReference>
<evidence type="ECO:0000256" key="3">
    <source>
        <dbReference type="ARBA" id="ARBA00035365"/>
    </source>
</evidence>
<dbReference type="GO" id="GO:0006412">
    <property type="term" value="P:translation"/>
    <property type="evidence" value="ECO:0007669"/>
    <property type="project" value="InterPro"/>
</dbReference>
<dbReference type="GO" id="GO:0005763">
    <property type="term" value="C:mitochondrial small ribosomal subunit"/>
    <property type="evidence" value="ECO:0007669"/>
    <property type="project" value="TreeGrafter"/>
</dbReference>
<dbReference type="OrthoDB" id="268530at2759"/>
<dbReference type="InterPro" id="IPR014717">
    <property type="entry name" value="Transl_elong_EF1B/ribsomal_bS6"/>
</dbReference>
<evidence type="ECO:0000256" key="4">
    <source>
        <dbReference type="SAM" id="MobiDB-lite"/>
    </source>
</evidence>
<dbReference type="CDD" id="cd15465">
    <property type="entry name" value="bS6_mito"/>
    <property type="match status" value="1"/>
</dbReference>
<feature type="region of interest" description="Disordered" evidence="4">
    <location>
        <begin position="93"/>
        <end position="138"/>
    </location>
</feature>
<dbReference type="SUPFAM" id="SSF54995">
    <property type="entry name" value="Ribosomal protein S6"/>
    <property type="match status" value="1"/>
</dbReference>
<dbReference type="InterPro" id="IPR000529">
    <property type="entry name" value="Ribosomal_bS6"/>
</dbReference>
<evidence type="ECO:0000256" key="1">
    <source>
        <dbReference type="ARBA" id="ARBA00009512"/>
    </source>
</evidence>
<dbReference type="PANTHER" id="PTHR21011">
    <property type="entry name" value="MITOCHONDRIAL 28S RIBOSOMAL PROTEIN S6"/>
    <property type="match status" value="1"/>
</dbReference>
<comment type="similarity">
    <text evidence="1">Belongs to the bacterial ribosomal protein bS6 family.</text>
</comment>
<evidence type="ECO:0000256" key="2">
    <source>
        <dbReference type="ARBA" id="ARBA00035170"/>
    </source>
</evidence>
<dbReference type="OMA" id="ATHFTIT"/>
<gene>
    <name evidence="6" type="primary">LOC110974536</name>
</gene>
<sequence length="138" mass="15794">MPGYEMALIMRVMKRSDLIEAVKRSVGAVIEQGGIVKKLENLGEKRLPYQMNVHAQKFTRGHYFVLEFDSPPNTLASLQEYLHRDVDVIKPTILNRETETREPPPCPGPYTGRYSTPEKSVRNPGKIRRDVKLDDLSK</sequence>
<dbReference type="AlphaFoldDB" id="A0A8B7XP58"/>
<dbReference type="KEGG" id="aplc:110974536"/>
<dbReference type="GO" id="GO:0003735">
    <property type="term" value="F:structural constituent of ribosome"/>
    <property type="evidence" value="ECO:0007669"/>
    <property type="project" value="InterPro"/>
</dbReference>
<name>A0A8B7XP58_ACAPL</name>
<protein>
    <recommendedName>
        <fullName evidence="2">Small ribosomal subunit protein bS6m</fullName>
    </recommendedName>
    <alternativeName>
        <fullName evidence="3">28S ribosomal protein S6, mitochondrial</fullName>
    </alternativeName>
</protein>
<accession>A0A8B7XP58</accession>
<dbReference type="GO" id="GO:0070181">
    <property type="term" value="F:small ribosomal subunit rRNA binding"/>
    <property type="evidence" value="ECO:0007669"/>
    <property type="project" value="TreeGrafter"/>
</dbReference>
<feature type="compositionally biased region" description="Basic and acidic residues" evidence="4">
    <location>
        <begin position="127"/>
        <end position="138"/>
    </location>
</feature>
<evidence type="ECO:0000313" key="5">
    <source>
        <dbReference type="Proteomes" id="UP000694845"/>
    </source>
</evidence>
<keyword evidence="5" id="KW-1185">Reference proteome</keyword>
<organism evidence="5 6">
    <name type="scientific">Acanthaster planci</name>
    <name type="common">Crown-of-thorns starfish</name>
    <dbReference type="NCBI Taxonomy" id="133434"/>
    <lineage>
        <taxon>Eukaryota</taxon>
        <taxon>Metazoa</taxon>
        <taxon>Echinodermata</taxon>
        <taxon>Eleutherozoa</taxon>
        <taxon>Asterozoa</taxon>
        <taxon>Asteroidea</taxon>
        <taxon>Valvatacea</taxon>
        <taxon>Valvatida</taxon>
        <taxon>Acanthasteridae</taxon>
        <taxon>Acanthaster</taxon>
    </lineage>
</organism>